<evidence type="ECO:0000313" key="1">
    <source>
        <dbReference type="EMBL" id="MCR2832376.1"/>
    </source>
</evidence>
<reference evidence="1 2" key="1">
    <citation type="submission" date="2022-08" db="EMBL/GenBank/DDBJ databases">
        <title>Polyphasic taxonomy analysis of Qipengyuania sp.RS5-5.</title>
        <authorList>
            <person name="Xamxidin M."/>
            <person name="Wu M."/>
        </authorList>
    </citation>
    <scope>NUCLEOTIDE SEQUENCE [LARGE SCALE GENOMIC DNA]</scope>
    <source>
        <strain evidence="1 2">RS5-5</strain>
    </source>
</reference>
<dbReference type="EMBL" id="JANKHH010000001">
    <property type="protein sequence ID" value="MCR2832376.1"/>
    <property type="molecule type" value="Genomic_DNA"/>
</dbReference>
<organism evidence="1 2">
    <name type="scientific">Parerythrobacter lacustris</name>
    <dbReference type="NCBI Taxonomy" id="2969984"/>
    <lineage>
        <taxon>Bacteria</taxon>
        <taxon>Pseudomonadati</taxon>
        <taxon>Pseudomonadota</taxon>
        <taxon>Alphaproteobacteria</taxon>
        <taxon>Sphingomonadales</taxon>
        <taxon>Erythrobacteraceae</taxon>
        <taxon>Parerythrobacter</taxon>
    </lineage>
</organism>
<name>A0ABT1XL38_9SPHN</name>
<accession>A0ABT1XL38</accession>
<evidence type="ECO:0000313" key="2">
    <source>
        <dbReference type="Proteomes" id="UP001206067"/>
    </source>
</evidence>
<keyword evidence="2" id="KW-1185">Reference proteome</keyword>
<dbReference type="Proteomes" id="UP001206067">
    <property type="component" value="Unassembled WGS sequence"/>
</dbReference>
<dbReference type="RefSeq" id="WP_257594141.1">
    <property type="nucleotide sequence ID" value="NZ_JANKHH010000001.1"/>
</dbReference>
<gene>
    <name evidence="1" type="ORF">NSO95_00335</name>
</gene>
<protein>
    <submittedName>
        <fullName evidence="1">Uncharacterized protein</fullName>
    </submittedName>
</protein>
<proteinExistence type="predicted"/>
<sequence length="80" mass="8350">MPAAATLVVIRGDAYALRFYPVGRIVRQNASICLPAGALYLTLQKSDGGTVNYGAPGCNKVISDAEVQRRKIGGAAGVTR</sequence>
<comment type="caution">
    <text evidence="1">The sequence shown here is derived from an EMBL/GenBank/DDBJ whole genome shotgun (WGS) entry which is preliminary data.</text>
</comment>